<dbReference type="InterPro" id="IPR036237">
    <property type="entry name" value="Xyl_isomerase-like_sf"/>
</dbReference>
<dbReference type="SUPFAM" id="SSF51658">
    <property type="entry name" value="Xylose isomerase-like"/>
    <property type="match status" value="1"/>
</dbReference>
<protein>
    <submittedName>
        <fullName evidence="3">Tat pathway signal sequence domain protein</fullName>
    </submittedName>
</protein>
<evidence type="ECO:0000256" key="1">
    <source>
        <dbReference type="SAM" id="SignalP"/>
    </source>
</evidence>
<accession>H3KEK1</accession>
<dbReference type="Gene3D" id="3.20.20.150">
    <property type="entry name" value="Divalent-metal-dependent TIM barrel enzymes"/>
    <property type="match status" value="1"/>
</dbReference>
<evidence type="ECO:0000259" key="2">
    <source>
        <dbReference type="Pfam" id="PF01261"/>
    </source>
</evidence>
<keyword evidence="1" id="KW-0732">Signal</keyword>
<comment type="caution">
    <text evidence="3">The sequence shown here is derived from an EMBL/GenBank/DDBJ whole genome shotgun (WGS) entry which is preliminary data.</text>
</comment>
<sequence>MNRRHLLQGAAATFGGLAALGSSAAHAKVAPVTMKDRTFEPIKLPRPISLAALTVLDVSPANQVLCAAAAGYSHVGIRLVPATPTETQWDMIGDTPMIRQVEANLKATGIKVMDIEILRIKPDTRAVNWKAFFETGARLGATNVLCAGNDPDLNRLMDNYAELCEIAHPYGLSLSIEPMPWCDISTVKQAGDVMAKVNRPNAGVLVDPIHFFRAKNTFADIDNLPKGSLKYCQMCDITKEMPKDMDGILYQARNYRLSPGTGAADLVGLLKHLPGLPISIEACNADLALTMSPLDRARMYLEDMVAVLNAAGEY</sequence>
<dbReference type="PANTHER" id="PTHR12110">
    <property type="entry name" value="HYDROXYPYRUVATE ISOMERASE"/>
    <property type="match status" value="1"/>
</dbReference>
<keyword evidence="4" id="KW-1185">Reference proteome</keyword>
<evidence type="ECO:0000313" key="3">
    <source>
        <dbReference type="EMBL" id="EHY31455.1"/>
    </source>
</evidence>
<evidence type="ECO:0000313" key="4">
    <source>
        <dbReference type="Proteomes" id="UP000004956"/>
    </source>
</evidence>
<dbReference type="InterPro" id="IPR050312">
    <property type="entry name" value="IolE/XylAMocC-like"/>
</dbReference>
<dbReference type="HOGENOM" id="CLU_035063_4_0_4"/>
<dbReference type="AlphaFoldDB" id="H3KEK1"/>
<feature type="chain" id="PRO_5003587955" evidence="1">
    <location>
        <begin position="28"/>
        <end position="314"/>
    </location>
</feature>
<gene>
    <name evidence="3" type="ORF">HMPREF9440_01165</name>
</gene>
<dbReference type="EMBL" id="AFBQ01000158">
    <property type="protein sequence ID" value="EHY31455.1"/>
    <property type="molecule type" value="Genomic_DNA"/>
</dbReference>
<name>H3KEK1_9BURK</name>
<dbReference type="PANTHER" id="PTHR12110:SF48">
    <property type="entry name" value="BLL3656 PROTEIN"/>
    <property type="match status" value="1"/>
</dbReference>
<dbReference type="PROSITE" id="PS51318">
    <property type="entry name" value="TAT"/>
    <property type="match status" value="1"/>
</dbReference>
<reference evidence="3 4" key="1">
    <citation type="submission" date="2011-11" db="EMBL/GenBank/DDBJ databases">
        <authorList>
            <person name="Weinstock G."/>
            <person name="Sodergren E."/>
            <person name="Clifton S."/>
            <person name="Fulton L."/>
            <person name="Fulton B."/>
            <person name="Courtney L."/>
            <person name="Fronick C."/>
            <person name="Harrison M."/>
            <person name="Strong C."/>
            <person name="Farmer C."/>
            <person name="Delahaunty K."/>
            <person name="Markovic C."/>
            <person name="Hall O."/>
            <person name="Minx P."/>
            <person name="Tomlinson C."/>
            <person name="Mitreva M."/>
            <person name="Hou S."/>
            <person name="Chen J."/>
            <person name="Wollam A."/>
            <person name="Pepin K.H."/>
            <person name="Johnson M."/>
            <person name="Bhonagiri V."/>
            <person name="Zhang X."/>
            <person name="Suruliraj S."/>
            <person name="Warren W."/>
            <person name="Chinwalla A."/>
            <person name="Mardis E.R."/>
            <person name="Wilson R.K."/>
        </authorList>
    </citation>
    <scope>NUCLEOTIDE SEQUENCE [LARGE SCALE GENOMIC DNA]</scope>
    <source>
        <strain evidence="3 4">YIT 11816</strain>
    </source>
</reference>
<feature type="domain" description="Xylose isomerase-like TIM barrel" evidence="2">
    <location>
        <begin position="67"/>
        <end position="285"/>
    </location>
</feature>
<dbReference type="Pfam" id="PF01261">
    <property type="entry name" value="AP_endonuc_2"/>
    <property type="match status" value="1"/>
</dbReference>
<dbReference type="Proteomes" id="UP000004956">
    <property type="component" value="Unassembled WGS sequence"/>
</dbReference>
<dbReference type="InterPro" id="IPR006311">
    <property type="entry name" value="TAT_signal"/>
</dbReference>
<dbReference type="PATRIC" id="fig|762967.3.peg.923"/>
<proteinExistence type="predicted"/>
<dbReference type="STRING" id="762967.HMPREF9440_01165"/>
<feature type="signal peptide" evidence="1">
    <location>
        <begin position="1"/>
        <end position="27"/>
    </location>
</feature>
<dbReference type="RefSeq" id="WP_008542002.1">
    <property type="nucleotide sequence ID" value="NZ_JH604946.1"/>
</dbReference>
<organism evidence="3 4">
    <name type="scientific">Sutterella parvirubra YIT 11816</name>
    <dbReference type="NCBI Taxonomy" id="762967"/>
    <lineage>
        <taxon>Bacteria</taxon>
        <taxon>Pseudomonadati</taxon>
        <taxon>Pseudomonadota</taxon>
        <taxon>Betaproteobacteria</taxon>
        <taxon>Burkholderiales</taxon>
        <taxon>Sutterellaceae</taxon>
        <taxon>Sutterella</taxon>
    </lineage>
</organism>
<dbReference type="InterPro" id="IPR013022">
    <property type="entry name" value="Xyl_isomerase-like_TIM-brl"/>
</dbReference>